<keyword evidence="2" id="KW-1185">Reference proteome</keyword>
<comment type="caution">
    <text evidence="1">The sequence shown here is derived from an EMBL/GenBank/DDBJ whole genome shotgun (WGS) entry which is preliminary data.</text>
</comment>
<protein>
    <submittedName>
        <fullName evidence="1">Uncharacterized protein</fullName>
    </submittedName>
</protein>
<sequence>MSTQYRRARSDRVYFGRPSCRFSGIPDGIGGRRTGDGEGMPGKVVAVAAAIATKTVVKAVGEYQYPWREKLA</sequence>
<evidence type="ECO:0000313" key="1">
    <source>
        <dbReference type="EMBL" id="MQM09064.1"/>
    </source>
</evidence>
<proteinExistence type="predicted"/>
<organism evidence="1 2">
    <name type="scientific">Colocasia esculenta</name>
    <name type="common">Wild taro</name>
    <name type="synonym">Arum esculentum</name>
    <dbReference type="NCBI Taxonomy" id="4460"/>
    <lineage>
        <taxon>Eukaryota</taxon>
        <taxon>Viridiplantae</taxon>
        <taxon>Streptophyta</taxon>
        <taxon>Embryophyta</taxon>
        <taxon>Tracheophyta</taxon>
        <taxon>Spermatophyta</taxon>
        <taxon>Magnoliopsida</taxon>
        <taxon>Liliopsida</taxon>
        <taxon>Araceae</taxon>
        <taxon>Aroideae</taxon>
        <taxon>Colocasieae</taxon>
        <taxon>Colocasia</taxon>
    </lineage>
</organism>
<accession>A0A843WYI8</accession>
<name>A0A843WYI8_COLES</name>
<gene>
    <name evidence="1" type="ORF">Taro_041926</name>
</gene>
<dbReference type="EMBL" id="NMUH01004281">
    <property type="protein sequence ID" value="MQM09064.1"/>
    <property type="molecule type" value="Genomic_DNA"/>
</dbReference>
<dbReference type="Proteomes" id="UP000652761">
    <property type="component" value="Unassembled WGS sequence"/>
</dbReference>
<dbReference type="AlphaFoldDB" id="A0A843WYI8"/>
<reference evidence="1" key="1">
    <citation type="submission" date="2017-07" db="EMBL/GenBank/DDBJ databases">
        <title>Taro Niue Genome Assembly and Annotation.</title>
        <authorList>
            <person name="Atibalentja N."/>
            <person name="Keating K."/>
            <person name="Fields C.J."/>
        </authorList>
    </citation>
    <scope>NUCLEOTIDE SEQUENCE</scope>
    <source>
        <strain evidence="1">Niue_2</strain>
        <tissue evidence="1">Leaf</tissue>
    </source>
</reference>
<evidence type="ECO:0000313" key="2">
    <source>
        <dbReference type="Proteomes" id="UP000652761"/>
    </source>
</evidence>